<comment type="caution">
    <text evidence="2">The sequence shown here is derived from an EMBL/GenBank/DDBJ whole genome shotgun (WGS) entry which is preliminary data.</text>
</comment>
<dbReference type="RefSeq" id="WP_342691696.1">
    <property type="nucleotide sequence ID" value="NZ_JBCGDP010000008.1"/>
</dbReference>
<feature type="transmembrane region" description="Helical" evidence="1">
    <location>
        <begin position="75"/>
        <end position="92"/>
    </location>
</feature>
<reference evidence="2 3" key="1">
    <citation type="submission" date="2024-03" db="EMBL/GenBank/DDBJ databases">
        <title>Two novel species of the genus Flavobacterium exhibiting potentially degradation of complex polysaccharides.</title>
        <authorList>
            <person name="Lian X."/>
        </authorList>
    </citation>
    <scope>NUCLEOTIDE SEQUENCE [LARGE SCALE GENOMIC DNA]</scope>
    <source>
        <strain evidence="2 3">N6</strain>
    </source>
</reference>
<proteinExistence type="predicted"/>
<sequence>MNVKKYILEQKSNRELEEYIQSESKFTPQAINYAFEILKSRGKEFSEEEIEIINSQINQTIERDTIVLHPNEIKSSNLILISAGFGFLYMFFSPKVFTSFSTILTGIITIGIIIAIGIGIRNGIQWIKYVIATLLVLGLFSLPITIIQTINSNLIAGIINIIQSALQIIAVILLFISREEK</sequence>
<feature type="transmembrane region" description="Helical" evidence="1">
    <location>
        <begin position="98"/>
        <end position="119"/>
    </location>
</feature>
<evidence type="ECO:0000313" key="3">
    <source>
        <dbReference type="Proteomes" id="UP001468798"/>
    </source>
</evidence>
<evidence type="ECO:0000313" key="2">
    <source>
        <dbReference type="EMBL" id="MEM0576707.1"/>
    </source>
</evidence>
<gene>
    <name evidence="2" type="ORF">WFZ86_09365</name>
</gene>
<organism evidence="2 3">
    <name type="scientific">Flavobacterium polysaccharolyticum</name>
    <dbReference type="NCBI Taxonomy" id="3133148"/>
    <lineage>
        <taxon>Bacteria</taxon>
        <taxon>Pseudomonadati</taxon>
        <taxon>Bacteroidota</taxon>
        <taxon>Flavobacteriia</taxon>
        <taxon>Flavobacteriales</taxon>
        <taxon>Flavobacteriaceae</taxon>
        <taxon>Flavobacterium</taxon>
    </lineage>
</organism>
<dbReference type="EMBL" id="JBCGDP010000008">
    <property type="protein sequence ID" value="MEM0576707.1"/>
    <property type="molecule type" value="Genomic_DNA"/>
</dbReference>
<keyword evidence="1" id="KW-0812">Transmembrane</keyword>
<dbReference type="Proteomes" id="UP001468798">
    <property type="component" value="Unassembled WGS sequence"/>
</dbReference>
<evidence type="ECO:0000256" key="1">
    <source>
        <dbReference type="SAM" id="Phobius"/>
    </source>
</evidence>
<protein>
    <submittedName>
        <fullName evidence="2">Uncharacterized protein</fullName>
    </submittedName>
</protein>
<keyword evidence="3" id="KW-1185">Reference proteome</keyword>
<keyword evidence="1" id="KW-0472">Membrane</keyword>
<feature type="transmembrane region" description="Helical" evidence="1">
    <location>
        <begin position="154"/>
        <end position="176"/>
    </location>
</feature>
<feature type="transmembrane region" description="Helical" evidence="1">
    <location>
        <begin position="126"/>
        <end position="148"/>
    </location>
</feature>
<accession>A0ABU9NSD2</accession>
<keyword evidence="1" id="KW-1133">Transmembrane helix</keyword>
<name>A0ABU9NSD2_9FLAO</name>